<gene>
    <name evidence="3" type="ORF">TAGGR_1394</name>
</gene>
<dbReference type="SUPFAM" id="SSF52540">
    <property type="entry name" value="P-loop containing nucleoside triphosphate hydrolases"/>
    <property type="match status" value="1"/>
</dbReference>
<comment type="similarity">
    <text evidence="1">Belongs to the GSP E family.</text>
</comment>
<dbReference type="RefSeq" id="WP_059175685.1">
    <property type="nucleotide sequence ID" value="NZ_BCNO01000001.1"/>
</dbReference>
<dbReference type="CDD" id="cd01131">
    <property type="entry name" value="PilT"/>
    <property type="match status" value="1"/>
</dbReference>
<dbReference type="PANTHER" id="PTHR30486">
    <property type="entry name" value="TWITCHING MOTILITY PROTEIN PILT"/>
    <property type="match status" value="1"/>
</dbReference>
<dbReference type="EMBL" id="BCNO01000001">
    <property type="protein sequence ID" value="GAQ94215.1"/>
    <property type="molecule type" value="Genomic_DNA"/>
</dbReference>
<dbReference type="InterPro" id="IPR001482">
    <property type="entry name" value="T2SS/T4SS_dom"/>
</dbReference>
<dbReference type="AlphaFoldDB" id="A0A0U9HM72"/>
<dbReference type="InterPro" id="IPR050921">
    <property type="entry name" value="T4SS_GSP_E_ATPase"/>
</dbReference>
<dbReference type="OrthoDB" id="9805147at2"/>
<accession>A0A0U9HM72</accession>
<dbReference type="GO" id="GO:0016887">
    <property type="term" value="F:ATP hydrolysis activity"/>
    <property type="evidence" value="ECO:0007669"/>
    <property type="project" value="InterPro"/>
</dbReference>
<protein>
    <submittedName>
        <fullName evidence="3">Twitching motility protein PilT</fullName>
    </submittedName>
</protein>
<evidence type="ECO:0000259" key="2">
    <source>
        <dbReference type="Pfam" id="PF00437"/>
    </source>
</evidence>
<dbReference type="InterPro" id="IPR027417">
    <property type="entry name" value="P-loop_NTPase"/>
</dbReference>
<proteinExistence type="inferred from homology"/>
<sequence length="390" mass="43933">MRKQELDYILDRICETYPELSDIIFTVGKPFQVIQWGELKPVHFKNVPIESLTPFHTEKIALALINNQKRLIENLIKDGYCDTSYSTQKARFRVNIFSQRGAYSAVLRKLPTKIPSVEELSLPPIVKEIANERMGLVLITGATGSGKSTTLAAILDIINETRACHIITLEDPVEFIHQHKKSTFNQRELGIDFHNFADGLRAALRQAPHVILVGEIRDRETLEIAMQAAETGHLVLGTLHTTDAGQTIGRMIGMFPPQDENYIRLRVSDTLKWVVSQRLLPKIGGGRIVATEIMRKNLRIRDLIINGETAEKTFYDVIATSGAVGMHTFDQSILELYKKGIITEETAVAYASRRSYVIMEIDKMKSARGEKTTDIEGLKLDIDYGKKIRG</sequence>
<dbReference type="STRING" id="86166.TAGGR_1394"/>
<evidence type="ECO:0000313" key="3">
    <source>
        <dbReference type="EMBL" id="GAQ94215.1"/>
    </source>
</evidence>
<dbReference type="Pfam" id="PF00437">
    <property type="entry name" value="T2SSE"/>
    <property type="match status" value="1"/>
</dbReference>
<evidence type="ECO:0000256" key="1">
    <source>
        <dbReference type="ARBA" id="ARBA00006611"/>
    </source>
</evidence>
<reference evidence="4" key="1">
    <citation type="submission" date="2016-01" db="EMBL/GenBank/DDBJ databases">
        <title>Draft genome sequence of Thermodesulfovibrio aggregans strain TGE-P1.</title>
        <authorList>
            <person name="Sekiguchi Y."/>
            <person name="Ohashi A."/>
            <person name="Matsuura N."/>
            <person name="Tourlousse M.D."/>
        </authorList>
    </citation>
    <scope>NUCLEOTIDE SEQUENCE [LARGE SCALE GENOMIC DNA]</scope>
    <source>
        <strain evidence="4">TGE-P1</strain>
    </source>
</reference>
<evidence type="ECO:0000313" key="4">
    <source>
        <dbReference type="Proteomes" id="UP000054976"/>
    </source>
</evidence>
<comment type="caution">
    <text evidence="3">The sequence shown here is derived from an EMBL/GenBank/DDBJ whole genome shotgun (WGS) entry which is preliminary data.</text>
</comment>
<dbReference type="Gene3D" id="3.30.450.90">
    <property type="match status" value="1"/>
</dbReference>
<dbReference type="InterPro" id="IPR006321">
    <property type="entry name" value="PilT/PilU"/>
</dbReference>
<organism evidence="3 4">
    <name type="scientific">Thermodesulfovibrio aggregans</name>
    <dbReference type="NCBI Taxonomy" id="86166"/>
    <lineage>
        <taxon>Bacteria</taxon>
        <taxon>Pseudomonadati</taxon>
        <taxon>Nitrospirota</taxon>
        <taxon>Thermodesulfovibrionia</taxon>
        <taxon>Thermodesulfovibrionales</taxon>
        <taxon>Thermodesulfovibrionaceae</taxon>
        <taxon>Thermodesulfovibrio</taxon>
    </lineage>
</organism>
<dbReference type="Gene3D" id="3.40.50.300">
    <property type="entry name" value="P-loop containing nucleotide triphosphate hydrolases"/>
    <property type="match status" value="1"/>
</dbReference>
<dbReference type="Proteomes" id="UP000054976">
    <property type="component" value="Unassembled WGS sequence"/>
</dbReference>
<dbReference type="NCBIfam" id="TIGR01420">
    <property type="entry name" value="pilT_fam"/>
    <property type="match status" value="1"/>
</dbReference>
<name>A0A0U9HM72_9BACT</name>
<keyword evidence="4" id="KW-1185">Reference proteome</keyword>
<dbReference type="PANTHER" id="PTHR30486:SF16">
    <property type="entry name" value="TWITCHING MOTILITY PROTEIN PILT"/>
    <property type="match status" value="1"/>
</dbReference>
<dbReference type="GO" id="GO:0005524">
    <property type="term" value="F:ATP binding"/>
    <property type="evidence" value="ECO:0007669"/>
    <property type="project" value="InterPro"/>
</dbReference>
<feature type="domain" description="Bacterial type II secretion system protein E" evidence="2">
    <location>
        <begin position="84"/>
        <end position="283"/>
    </location>
</feature>